<sequence>MMKRCFCATLIEFQDYFRIHATGTLADKTIKLMSKRPCGVRDFPQKFVLYNGKDGKRNKTQIGWKFVFSDKDDKIIAKAFSDKWSRHTNLTFYVKERKPVIVISYGAYDHPNYYSSHGKMDGYQICGPGTHLSERLR</sequence>
<evidence type="ECO:0000313" key="6">
    <source>
        <dbReference type="Proteomes" id="UP001431783"/>
    </source>
</evidence>
<dbReference type="EMBL" id="JARQZJ010000099">
    <property type="protein sequence ID" value="KAK9886170.1"/>
    <property type="molecule type" value="Genomic_DNA"/>
</dbReference>
<evidence type="ECO:0000256" key="4">
    <source>
        <dbReference type="ARBA" id="ARBA00023049"/>
    </source>
</evidence>
<comment type="cofactor">
    <cofactor evidence="1">
        <name>Zn(2+)</name>
        <dbReference type="ChEBI" id="CHEBI:29105"/>
    </cofactor>
</comment>
<gene>
    <name evidence="5" type="ORF">WA026_015681</name>
</gene>
<accession>A0AAW1UYE8</accession>
<keyword evidence="6" id="KW-1185">Reference proteome</keyword>
<organism evidence="5 6">
    <name type="scientific">Henosepilachna vigintioctopunctata</name>
    <dbReference type="NCBI Taxonomy" id="420089"/>
    <lineage>
        <taxon>Eukaryota</taxon>
        <taxon>Metazoa</taxon>
        <taxon>Ecdysozoa</taxon>
        <taxon>Arthropoda</taxon>
        <taxon>Hexapoda</taxon>
        <taxon>Insecta</taxon>
        <taxon>Pterygota</taxon>
        <taxon>Neoptera</taxon>
        <taxon>Endopterygota</taxon>
        <taxon>Coleoptera</taxon>
        <taxon>Polyphaga</taxon>
        <taxon>Cucujiformia</taxon>
        <taxon>Coccinelloidea</taxon>
        <taxon>Coccinellidae</taxon>
        <taxon>Epilachninae</taxon>
        <taxon>Epilachnini</taxon>
        <taxon>Henosepilachna</taxon>
    </lineage>
</organism>
<dbReference type="GO" id="GO:0005615">
    <property type="term" value="C:extracellular space"/>
    <property type="evidence" value="ECO:0007669"/>
    <property type="project" value="TreeGrafter"/>
</dbReference>
<dbReference type="GO" id="GO:0030198">
    <property type="term" value="P:extracellular matrix organization"/>
    <property type="evidence" value="ECO:0007669"/>
    <property type="project" value="TreeGrafter"/>
</dbReference>
<dbReference type="GO" id="GO:0030574">
    <property type="term" value="P:collagen catabolic process"/>
    <property type="evidence" value="ECO:0007669"/>
    <property type="project" value="TreeGrafter"/>
</dbReference>
<keyword evidence="4" id="KW-0645">Protease</keyword>
<dbReference type="AlphaFoldDB" id="A0AAW1UYE8"/>
<dbReference type="PANTHER" id="PTHR10201:SF291">
    <property type="entry name" value="MATRIX METALLOPROTEINASE 1, ISOFORM C-RELATED"/>
    <property type="match status" value="1"/>
</dbReference>
<proteinExistence type="inferred from homology"/>
<comment type="caution">
    <text evidence="5">The sequence shown here is derived from an EMBL/GenBank/DDBJ whole genome shotgun (WGS) entry which is preliminary data.</text>
</comment>
<dbReference type="Proteomes" id="UP001431783">
    <property type="component" value="Unassembled WGS sequence"/>
</dbReference>
<evidence type="ECO:0000256" key="3">
    <source>
        <dbReference type="ARBA" id="ARBA00022729"/>
    </source>
</evidence>
<comment type="similarity">
    <text evidence="2">Belongs to the peptidase M10A family.</text>
</comment>
<dbReference type="InterPro" id="IPR024079">
    <property type="entry name" value="MetalloPept_cat_dom_sf"/>
</dbReference>
<dbReference type="InterPro" id="IPR036365">
    <property type="entry name" value="PGBD-like_sf"/>
</dbReference>
<dbReference type="GO" id="GO:0004222">
    <property type="term" value="F:metalloendopeptidase activity"/>
    <property type="evidence" value="ECO:0007669"/>
    <property type="project" value="TreeGrafter"/>
</dbReference>
<evidence type="ECO:0000256" key="1">
    <source>
        <dbReference type="ARBA" id="ARBA00001947"/>
    </source>
</evidence>
<keyword evidence="4" id="KW-0482">Metalloprotease</keyword>
<dbReference type="SUPFAM" id="SSF47090">
    <property type="entry name" value="PGBD-like"/>
    <property type="match status" value="1"/>
</dbReference>
<dbReference type="Gene3D" id="3.40.390.10">
    <property type="entry name" value="Collagenase (Catalytic Domain)"/>
    <property type="match status" value="1"/>
</dbReference>
<dbReference type="PANTHER" id="PTHR10201">
    <property type="entry name" value="MATRIX METALLOPROTEINASE"/>
    <property type="match status" value="1"/>
</dbReference>
<keyword evidence="4" id="KW-0378">Hydrolase</keyword>
<reference evidence="5 6" key="1">
    <citation type="submission" date="2023-03" db="EMBL/GenBank/DDBJ databases">
        <title>Genome insight into feeding habits of ladybird beetles.</title>
        <authorList>
            <person name="Li H.-S."/>
            <person name="Huang Y.-H."/>
            <person name="Pang H."/>
        </authorList>
    </citation>
    <scope>NUCLEOTIDE SEQUENCE [LARGE SCALE GENOMIC DNA]</scope>
    <source>
        <strain evidence="5">SYSU_2023b</strain>
        <tissue evidence="5">Whole body</tissue>
    </source>
</reference>
<keyword evidence="3" id="KW-0732">Signal</keyword>
<evidence type="ECO:0000313" key="5">
    <source>
        <dbReference type="EMBL" id="KAK9886170.1"/>
    </source>
</evidence>
<evidence type="ECO:0000256" key="2">
    <source>
        <dbReference type="ARBA" id="ARBA00010370"/>
    </source>
</evidence>
<protein>
    <submittedName>
        <fullName evidence="5">Uncharacterized protein</fullName>
    </submittedName>
</protein>
<name>A0AAW1UYE8_9CUCU</name>